<evidence type="ECO:0000313" key="1">
    <source>
        <dbReference type="EMBL" id="MDT8903898.1"/>
    </source>
</evidence>
<sequence>MSRLLLTIDQTPCRASYGILGHEAFRRDLVAKQRGVVQEAIANYVSRGDRLSKAAPGNSIPDLAAELYLSKPVPQVALVPVERPVIGLAEVSVIDMVI</sequence>
<reference evidence="1 2" key="1">
    <citation type="submission" date="2023-07" db="EMBL/GenBank/DDBJ databases">
        <title>The novel representative of Negativicutes class, Anaeroselena agilis gen. nov. sp. nov.</title>
        <authorList>
            <person name="Prokofeva M.I."/>
            <person name="Elcheninov A.G."/>
            <person name="Klyukina A."/>
            <person name="Kublanov I.V."/>
            <person name="Frolov E.N."/>
            <person name="Podosokorskaya O.A."/>
        </authorList>
    </citation>
    <scope>NUCLEOTIDE SEQUENCE [LARGE SCALE GENOMIC DNA]</scope>
    <source>
        <strain evidence="1 2">4137-cl</strain>
    </source>
</reference>
<evidence type="ECO:0000313" key="2">
    <source>
        <dbReference type="Proteomes" id="UP001254848"/>
    </source>
</evidence>
<comment type="caution">
    <text evidence="1">The sequence shown here is derived from an EMBL/GenBank/DDBJ whole genome shotgun (WGS) entry which is preliminary data.</text>
</comment>
<dbReference type="EMBL" id="JAUOZS010000001">
    <property type="protein sequence ID" value="MDT8903898.1"/>
    <property type="molecule type" value="Genomic_DNA"/>
</dbReference>
<protein>
    <submittedName>
        <fullName evidence="1">DUF6470 family protein</fullName>
    </submittedName>
</protein>
<dbReference type="InterPro" id="IPR045527">
    <property type="entry name" value="DUF6470"/>
</dbReference>
<proteinExistence type="predicted"/>
<gene>
    <name evidence="1" type="ORF">Q4T40_21920</name>
</gene>
<dbReference type="Proteomes" id="UP001254848">
    <property type="component" value="Unassembled WGS sequence"/>
</dbReference>
<dbReference type="RefSeq" id="WP_413782338.1">
    <property type="nucleotide sequence ID" value="NZ_JAUOZS010000001.1"/>
</dbReference>
<name>A0ABU3P4F0_9FIRM</name>
<dbReference type="Pfam" id="PF20074">
    <property type="entry name" value="DUF6470"/>
    <property type="match status" value="1"/>
</dbReference>
<accession>A0ABU3P4F0</accession>
<organism evidence="1 2">
    <name type="scientific">Anaeroselena agilis</name>
    <dbReference type="NCBI Taxonomy" id="3063788"/>
    <lineage>
        <taxon>Bacteria</taxon>
        <taxon>Bacillati</taxon>
        <taxon>Bacillota</taxon>
        <taxon>Negativicutes</taxon>
        <taxon>Acetonemataceae</taxon>
        <taxon>Anaeroselena</taxon>
    </lineage>
</organism>
<keyword evidence="2" id="KW-1185">Reference proteome</keyword>